<dbReference type="InterPro" id="IPR002104">
    <property type="entry name" value="Integrase_catalytic"/>
</dbReference>
<dbReference type="STRING" id="350058.Mvan_5939"/>
<organism evidence="6 7">
    <name type="scientific">Mycolicibacterium vanbaalenii (strain DSM 7251 / JCM 13017 / BCRC 16820 / KCTC 9966 / NRRL B-24157 / PYR-1)</name>
    <name type="common">Mycobacterium vanbaalenii</name>
    <dbReference type="NCBI Taxonomy" id="350058"/>
    <lineage>
        <taxon>Bacteria</taxon>
        <taxon>Bacillati</taxon>
        <taxon>Actinomycetota</taxon>
        <taxon>Actinomycetes</taxon>
        <taxon>Mycobacteriales</taxon>
        <taxon>Mycobacteriaceae</taxon>
        <taxon>Mycolicibacterium</taxon>
    </lineage>
</organism>
<dbReference type="eggNOG" id="COG4974">
    <property type="taxonomic scope" value="Bacteria"/>
</dbReference>
<keyword evidence="7" id="KW-1185">Reference proteome</keyword>
<evidence type="ECO:0000256" key="3">
    <source>
        <dbReference type="PROSITE-ProRule" id="PRU01248"/>
    </source>
</evidence>
<feature type="domain" description="Tyr recombinase" evidence="4">
    <location>
        <begin position="208"/>
        <end position="388"/>
    </location>
</feature>
<dbReference type="SUPFAM" id="SSF56349">
    <property type="entry name" value="DNA breaking-rejoining enzymes"/>
    <property type="match status" value="1"/>
</dbReference>
<evidence type="ECO:0000313" key="6">
    <source>
        <dbReference type="EMBL" id="ABM16701.1"/>
    </source>
</evidence>
<protein>
    <submittedName>
        <fullName evidence="6">Phage integrase family protein</fullName>
    </submittedName>
</protein>
<evidence type="ECO:0000259" key="4">
    <source>
        <dbReference type="PROSITE" id="PS51898"/>
    </source>
</evidence>
<evidence type="ECO:0000256" key="2">
    <source>
        <dbReference type="ARBA" id="ARBA00023172"/>
    </source>
</evidence>
<keyword evidence="2" id="KW-0233">DNA recombination</keyword>
<dbReference type="PROSITE" id="PS51898">
    <property type="entry name" value="TYR_RECOMBINASE"/>
    <property type="match status" value="1"/>
</dbReference>
<sequence>MSGTRRKPGRMGPFIAGLQARWSELGYSDLAIRNMLKDVGAVGRWMQQHGVQPDDLSPASLGAFRQHRIAAGARKIPSVKSFEPMLGFLREQGVVVEASMNDSPLQRLLADYRGWLIDERGLAQMTVIRYENLARRFLTLYPLDAGVAVTGAEVVAFLLQESQRVSVGSAKGRVAELRSLLRFLFVRGLTPRLLTTAVPPVAGWRDTGIPKALPAGHVQQLLDHCDRSDPVQVRDYAILMMVARLGLRSIEVARMQLDDIDWRTGRIILHGKASRKDGMPLPEEVGAALADYLTDIRPRTQLRAVFVSCKAPRRAIRPDLVSDVTRRACDRAGLPRVGAHRLRHTLATEMLQRGVKLADIGQVLRHRDLATTALYAKVDLATLRTIALPWPGDIQ</sequence>
<evidence type="ECO:0000313" key="7">
    <source>
        <dbReference type="Proteomes" id="UP000009159"/>
    </source>
</evidence>
<dbReference type="AlphaFoldDB" id="A1THQ1"/>
<dbReference type="InterPro" id="IPR011010">
    <property type="entry name" value="DNA_brk_join_enz"/>
</dbReference>
<dbReference type="InterPro" id="IPR013762">
    <property type="entry name" value="Integrase-like_cat_sf"/>
</dbReference>
<dbReference type="Gene3D" id="1.10.443.10">
    <property type="entry name" value="Intergrase catalytic core"/>
    <property type="match status" value="1"/>
</dbReference>
<dbReference type="PANTHER" id="PTHR30349">
    <property type="entry name" value="PHAGE INTEGRASE-RELATED"/>
    <property type="match status" value="1"/>
</dbReference>
<dbReference type="GO" id="GO:0006310">
    <property type="term" value="P:DNA recombination"/>
    <property type="evidence" value="ECO:0007669"/>
    <property type="project" value="UniProtKB-KW"/>
</dbReference>
<dbReference type="Pfam" id="PF00589">
    <property type="entry name" value="Phage_integrase"/>
    <property type="match status" value="1"/>
</dbReference>
<evidence type="ECO:0000259" key="5">
    <source>
        <dbReference type="PROSITE" id="PS51900"/>
    </source>
</evidence>
<name>A1THQ1_MYCVP</name>
<dbReference type="GO" id="GO:0003677">
    <property type="term" value="F:DNA binding"/>
    <property type="evidence" value="ECO:0007669"/>
    <property type="project" value="UniProtKB-UniRule"/>
</dbReference>
<proteinExistence type="predicted"/>
<feature type="domain" description="Core-binding (CB)" evidence="5">
    <location>
        <begin position="103"/>
        <end position="185"/>
    </location>
</feature>
<dbReference type="PROSITE" id="PS51900">
    <property type="entry name" value="CB"/>
    <property type="match status" value="1"/>
</dbReference>
<dbReference type="PANTHER" id="PTHR30349:SF90">
    <property type="entry name" value="TYROSINE RECOMBINASE XERD"/>
    <property type="match status" value="1"/>
</dbReference>
<accession>A1THQ1</accession>
<dbReference type="InterPro" id="IPR044068">
    <property type="entry name" value="CB"/>
</dbReference>
<dbReference type="Proteomes" id="UP000009159">
    <property type="component" value="Chromosome"/>
</dbReference>
<evidence type="ECO:0000256" key="1">
    <source>
        <dbReference type="ARBA" id="ARBA00023125"/>
    </source>
</evidence>
<gene>
    <name evidence="6" type="ordered locus">Mvan_5939</name>
</gene>
<dbReference type="RefSeq" id="WP_011783049.1">
    <property type="nucleotide sequence ID" value="NC_008726.1"/>
</dbReference>
<dbReference type="CDD" id="cd01188">
    <property type="entry name" value="INT_RitA_C_like"/>
    <property type="match status" value="1"/>
</dbReference>
<dbReference type="HOGENOM" id="CLU_027562_23_3_11"/>
<dbReference type="GO" id="GO:0015074">
    <property type="term" value="P:DNA integration"/>
    <property type="evidence" value="ECO:0007669"/>
    <property type="project" value="InterPro"/>
</dbReference>
<keyword evidence="1 3" id="KW-0238">DNA-binding</keyword>
<reference evidence="6" key="1">
    <citation type="submission" date="2006-12" db="EMBL/GenBank/DDBJ databases">
        <title>Complete sequence of Mycobacterium vanbaalenii PYR-1.</title>
        <authorList>
            <consortium name="US DOE Joint Genome Institute"/>
            <person name="Copeland A."/>
            <person name="Lucas S."/>
            <person name="Lapidus A."/>
            <person name="Barry K."/>
            <person name="Detter J.C."/>
            <person name="Glavina del Rio T."/>
            <person name="Hammon N."/>
            <person name="Israni S."/>
            <person name="Dalin E."/>
            <person name="Tice H."/>
            <person name="Pitluck S."/>
            <person name="Singan V."/>
            <person name="Schmutz J."/>
            <person name="Larimer F."/>
            <person name="Land M."/>
            <person name="Hauser L."/>
            <person name="Kyrpides N."/>
            <person name="Anderson I.J."/>
            <person name="Miller C."/>
            <person name="Richardson P."/>
        </authorList>
    </citation>
    <scope>NUCLEOTIDE SEQUENCE [LARGE SCALE GENOMIC DNA]</scope>
    <source>
        <strain evidence="6">PYR-1</strain>
    </source>
</reference>
<dbReference type="EMBL" id="CP000511">
    <property type="protein sequence ID" value="ABM16701.1"/>
    <property type="molecule type" value="Genomic_DNA"/>
</dbReference>
<dbReference type="InterPro" id="IPR050090">
    <property type="entry name" value="Tyrosine_recombinase_XerCD"/>
</dbReference>
<dbReference type="KEGG" id="mva:Mvan_5939"/>